<dbReference type="OrthoDB" id="1739649at2"/>
<proteinExistence type="predicted"/>
<evidence type="ECO:0000313" key="1">
    <source>
        <dbReference type="EMBL" id="SKA99304.1"/>
    </source>
</evidence>
<dbReference type="Proteomes" id="UP000190105">
    <property type="component" value="Unassembled WGS sequence"/>
</dbReference>
<dbReference type="RefSeq" id="WP_078697685.1">
    <property type="nucleotide sequence ID" value="NZ_FUYH01000035.1"/>
</dbReference>
<dbReference type="EMBL" id="FUYH01000035">
    <property type="protein sequence ID" value="SKA99304.1"/>
    <property type="molecule type" value="Genomic_DNA"/>
</dbReference>
<reference evidence="2" key="1">
    <citation type="submission" date="2017-02" db="EMBL/GenBank/DDBJ databases">
        <authorList>
            <person name="Varghese N."/>
            <person name="Submissions S."/>
        </authorList>
    </citation>
    <scope>NUCLEOTIDE SEQUENCE [LARGE SCALE GENOMIC DNA]</scope>
    <source>
        <strain evidence="2">USBA 833</strain>
    </source>
</reference>
<protein>
    <submittedName>
        <fullName evidence="1">Uncharacterized protein</fullName>
    </submittedName>
</protein>
<gene>
    <name evidence="1" type="ORF">SAMN05443428_1354</name>
</gene>
<organism evidence="1 2">
    <name type="scientific">Caloramator quimbayensis</name>
    <dbReference type="NCBI Taxonomy" id="1147123"/>
    <lineage>
        <taxon>Bacteria</taxon>
        <taxon>Bacillati</taxon>
        <taxon>Bacillota</taxon>
        <taxon>Clostridia</taxon>
        <taxon>Eubacteriales</taxon>
        <taxon>Clostridiaceae</taxon>
        <taxon>Caloramator</taxon>
    </lineage>
</organism>
<sequence length="131" mass="15075">MNYTFSYNTEEEKENLIKENTLLGRHLIEVQNITEGNFLIFSDAQITYNFFTEVDKSVINADNTDISTITIYSFSPIEINIKIAIDNEQPIEVATIYGNVIYQFKTDLAGQHIIKIEALNYNPYILEIQAI</sequence>
<keyword evidence="2" id="KW-1185">Reference proteome</keyword>
<dbReference type="AlphaFoldDB" id="A0A1T4YBZ3"/>
<evidence type="ECO:0000313" key="2">
    <source>
        <dbReference type="Proteomes" id="UP000190105"/>
    </source>
</evidence>
<dbReference type="STRING" id="1147123.SAMN05443428_1354"/>
<name>A0A1T4YBZ3_9CLOT</name>
<accession>A0A1T4YBZ3</accession>